<dbReference type="CDD" id="cd17574">
    <property type="entry name" value="REC_OmpR"/>
    <property type="match status" value="1"/>
</dbReference>
<evidence type="ECO:0000256" key="6">
    <source>
        <dbReference type="ARBA" id="ARBA00023163"/>
    </source>
</evidence>
<dbReference type="Proteomes" id="UP000243406">
    <property type="component" value="Unassembled WGS sequence"/>
</dbReference>
<dbReference type="EMBL" id="FUYN01000004">
    <property type="protein sequence ID" value="SKB54676.1"/>
    <property type="molecule type" value="Genomic_DNA"/>
</dbReference>
<gene>
    <name evidence="12" type="ORF">SAMN02745120_2026</name>
</gene>
<dbReference type="PANTHER" id="PTHR48111">
    <property type="entry name" value="REGULATOR OF RPOS"/>
    <property type="match status" value="1"/>
</dbReference>
<feature type="domain" description="Response regulatory" evidence="10">
    <location>
        <begin position="5"/>
        <end position="118"/>
    </location>
</feature>
<dbReference type="Pfam" id="PF00486">
    <property type="entry name" value="Trans_reg_C"/>
    <property type="match status" value="1"/>
</dbReference>
<dbReference type="PANTHER" id="PTHR48111:SF2">
    <property type="entry name" value="RESPONSE REGULATOR SAER"/>
    <property type="match status" value="1"/>
</dbReference>
<evidence type="ECO:0000256" key="1">
    <source>
        <dbReference type="ARBA" id="ARBA00018672"/>
    </source>
</evidence>
<dbReference type="Gene3D" id="3.40.50.2300">
    <property type="match status" value="1"/>
</dbReference>
<dbReference type="InterPro" id="IPR001867">
    <property type="entry name" value="OmpR/PhoB-type_DNA-bd"/>
</dbReference>
<dbReference type="GO" id="GO:0032993">
    <property type="term" value="C:protein-DNA complex"/>
    <property type="evidence" value="ECO:0007669"/>
    <property type="project" value="TreeGrafter"/>
</dbReference>
<dbReference type="GO" id="GO:0000156">
    <property type="term" value="F:phosphorelay response regulator activity"/>
    <property type="evidence" value="ECO:0007669"/>
    <property type="project" value="TreeGrafter"/>
</dbReference>
<feature type="domain" description="OmpR/PhoB-type" evidence="11">
    <location>
        <begin position="134"/>
        <end position="232"/>
    </location>
</feature>
<dbReference type="Pfam" id="PF00072">
    <property type="entry name" value="Response_reg"/>
    <property type="match status" value="1"/>
</dbReference>
<dbReference type="SMART" id="SM00448">
    <property type="entry name" value="REC"/>
    <property type="match status" value="1"/>
</dbReference>
<evidence type="ECO:0000256" key="4">
    <source>
        <dbReference type="ARBA" id="ARBA00023015"/>
    </source>
</evidence>
<keyword evidence="2 8" id="KW-0597">Phosphoprotein</keyword>
<dbReference type="GO" id="GO:0006355">
    <property type="term" value="P:regulation of DNA-templated transcription"/>
    <property type="evidence" value="ECO:0007669"/>
    <property type="project" value="InterPro"/>
</dbReference>
<accession>A0A1T5C5M6</accession>
<dbReference type="Gene3D" id="1.10.10.10">
    <property type="entry name" value="Winged helix-like DNA-binding domain superfamily/Winged helix DNA-binding domain"/>
    <property type="match status" value="1"/>
</dbReference>
<dbReference type="InterPro" id="IPR039420">
    <property type="entry name" value="WalR-like"/>
</dbReference>
<comment type="function">
    <text evidence="7">May play the central regulatory role in sporulation. It may be an element of the effector pathway responsible for the activation of sporulation genes in response to nutritional stress. Spo0A may act in concert with spo0H (a sigma factor) to control the expression of some genes that are critical to the sporulation process.</text>
</comment>
<dbReference type="FunFam" id="1.10.10.10:FF:000018">
    <property type="entry name" value="DNA-binding response regulator ResD"/>
    <property type="match status" value="1"/>
</dbReference>
<dbReference type="InterPro" id="IPR016032">
    <property type="entry name" value="Sig_transdc_resp-reg_C-effctor"/>
</dbReference>
<keyword evidence="6" id="KW-0804">Transcription</keyword>
<dbReference type="SMART" id="SM00862">
    <property type="entry name" value="Trans_reg_C"/>
    <property type="match status" value="1"/>
</dbReference>
<evidence type="ECO:0000256" key="8">
    <source>
        <dbReference type="PROSITE-ProRule" id="PRU00169"/>
    </source>
</evidence>
<evidence type="ECO:0000313" key="13">
    <source>
        <dbReference type="Proteomes" id="UP000243406"/>
    </source>
</evidence>
<evidence type="ECO:0000256" key="5">
    <source>
        <dbReference type="ARBA" id="ARBA00023125"/>
    </source>
</evidence>
<evidence type="ECO:0000256" key="3">
    <source>
        <dbReference type="ARBA" id="ARBA00023012"/>
    </source>
</evidence>
<evidence type="ECO:0000259" key="11">
    <source>
        <dbReference type="PROSITE" id="PS51755"/>
    </source>
</evidence>
<keyword evidence="13" id="KW-1185">Reference proteome</keyword>
<evidence type="ECO:0000256" key="2">
    <source>
        <dbReference type="ARBA" id="ARBA00022553"/>
    </source>
</evidence>
<dbReference type="RefSeq" id="WP_079589823.1">
    <property type="nucleotide sequence ID" value="NZ_FUYN01000004.1"/>
</dbReference>
<dbReference type="SUPFAM" id="SSF46894">
    <property type="entry name" value="C-terminal effector domain of the bipartite response regulators"/>
    <property type="match status" value="1"/>
</dbReference>
<proteinExistence type="predicted"/>
<organism evidence="12 13">
    <name type="scientific">Acetoanaerobium noterae</name>
    <dbReference type="NCBI Taxonomy" id="745369"/>
    <lineage>
        <taxon>Bacteria</taxon>
        <taxon>Bacillati</taxon>
        <taxon>Bacillota</taxon>
        <taxon>Clostridia</taxon>
        <taxon>Peptostreptococcales</taxon>
        <taxon>Filifactoraceae</taxon>
        <taxon>Acetoanaerobium</taxon>
    </lineage>
</organism>
<dbReference type="GO" id="GO:0000976">
    <property type="term" value="F:transcription cis-regulatory region binding"/>
    <property type="evidence" value="ECO:0007669"/>
    <property type="project" value="TreeGrafter"/>
</dbReference>
<evidence type="ECO:0000313" key="12">
    <source>
        <dbReference type="EMBL" id="SKB54676.1"/>
    </source>
</evidence>
<dbReference type="Gene3D" id="6.10.250.690">
    <property type="match status" value="1"/>
</dbReference>
<dbReference type="CDD" id="cd00383">
    <property type="entry name" value="trans_reg_C"/>
    <property type="match status" value="1"/>
</dbReference>
<dbReference type="AlphaFoldDB" id="A0A1T5C5M6"/>
<keyword evidence="5 9" id="KW-0238">DNA-binding</keyword>
<evidence type="ECO:0000259" key="10">
    <source>
        <dbReference type="PROSITE" id="PS50110"/>
    </source>
</evidence>
<feature type="DNA-binding region" description="OmpR/PhoB-type" evidence="9">
    <location>
        <begin position="134"/>
        <end position="232"/>
    </location>
</feature>
<sequence length="233" mass="26767">MYTYNILIVEDDKQIADAIEIYMKNQNYGVFKAYNGQLAIEIFEKEVIHLIIMDVMMPVMDGFTAIMKIRQNSTVPIIVLSAKSEDMDKIAGLNIGADDYVTKPFNPMELIARVNSNLRRYVNFSIKKESDKNSKLISIGDIALDDERKEISVLGAPVKTTPIEYKILYLLMSNAGKVFSIDEIYEKVWNEPAYNPDTVAVHIRRIREKLEINPKEPKYLKVVWGIGYKFESE</sequence>
<dbReference type="PROSITE" id="PS51755">
    <property type="entry name" value="OMPR_PHOB"/>
    <property type="match status" value="1"/>
</dbReference>
<reference evidence="13" key="1">
    <citation type="submission" date="2017-02" db="EMBL/GenBank/DDBJ databases">
        <authorList>
            <person name="Varghese N."/>
            <person name="Submissions S."/>
        </authorList>
    </citation>
    <scope>NUCLEOTIDE SEQUENCE [LARGE SCALE GENOMIC DNA]</scope>
    <source>
        <strain evidence="13">ATCC 35199</strain>
    </source>
</reference>
<name>A0A1T5C5M6_9FIRM</name>
<dbReference type="InterPro" id="IPR011006">
    <property type="entry name" value="CheY-like_superfamily"/>
</dbReference>
<protein>
    <recommendedName>
        <fullName evidence="1">Stage 0 sporulation protein A homolog</fullName>
    </recommendedName>
</protein>
<dbReference type="SUPFAM" id="SSF52172">
    <property type="entry name" value="CheY-like"/>
    <property type="match status" value="1"/>
</dbReference>
<evidence type="ECO:0000256" key="7">
    <source>
        <dbReference type="ARBA" id="ARBA00024867"/>
    </source>
</evidence>
<dbReference type="GO" id="GO:0005829">
    <property type="term" value="C:cytosol"/>
    <property type="evidence" value="ECO:0007669"/>
    <property type="project" value="TreeGrafter"/>
</dbReference>
<dbReference type="InterPro" id="IPR001789">
    <property type="entry name" value="Sig_transdc_resp-reg_receiver"/>
</dbReference>
<keyword evidence="3" id="KW-0902">Two-component regulatory system</keyword>
<feature type="modified residue" description="4-aspartylphosphate" evidence="8">
    <location>
        <position position="54"/>
    </location>
</feature>
<dbReference type="InterPro" id="IPR036388">
    <property type="entry name" value="WH-like_DNA-bd_sf"/>
</dbReference>
<dbReference type="OrthoDB" id="9790442at2"/>
<keyword evidence="4" id="KW-0805">Transcription regulation</keyword>
<dbReference type="PROSITE" id="PS50110">
    <property type="entry name" value="RESPONSE_REGULATORY"/>
    <property type="match status" value="1"/>
</dbReference>
<evidence type="ECO:0000256" key="9">
    <source>
        <dbReference type="PROSITE-ProRule" id="PRU01091"/>
    </source>
</evidence>